<dbReference type="InterPro" id="IPR050101">
    <property type="entry name" value="CinA"/>
</dbReference>
<reference evidence="2 3" key="1">
    <citation type="journal article" date="2019" name="Int. J. Syst. Evol. Microbiol.">
        <title>The Global Catalogue of Microorganisms (GCM) 10K type strain sequencing project: providing services to taxonomists for standard genome sequencing and annotation.</title>
        <authorList>
            <consortium name="The Broad Institute Genomics Platform"/>
            <consortium name="The Broad Institute Genome Sequencing Center for Infectious Disease"/>
            <person name="Wu L."/>
            <person name="Ma J."/>
        </authorList>
    </citation>
    <scope>NUCLEOTIDE SEQUENCE [LARGE SCALE GENOMIC DNA]</scope>
    <source>
        <strain evidence="2 3">CGMCC 1.12553</strain>
    </source>
</reference>
<gene>
    <name evidence="2" type="ORF">ACFO0N_02785</name>
</gene>
<sequence length="249" mass="26952">MKVALLTVGDELLAGDTVNTNAAWLASRIDERGGSVVRVLTIPDDRALIARWVREWAGDFDAVVVTGGLGGTPDDVTLAAVADAFERELVVNPEIRALLVEKAEHYREEHPDLTERYEFDFDLDEAASLPEGGRPLVVEEAWGVGCVLENVYILPGIPDEMEAMFARVADEFDGDVVSETFHTPTPEGAMTAALREVRERFGVAVGSYPSTGSEPNRLKVTGTDPEAVADATTWLGDRVGRADLPDDEA</sequence>
<dbReference type="InterPro" id="IPR056596">
    <property type="entry name" value="FLAD1_M"/>
</dbReference>
<dbReference type="CDD" id="cd00885">
    <property type="entry name" value="cinA"/>
    <property type="match status" value="1"/>
</dbReference>
<dbReference type="Proteomes" id="UP001595921">
    <property type="component" value="Unassembled WGS sequence"/>
</dbReference>
<dbReference type="InterPro" id="IPR036425">
    <property type="entry name" value="MoaB/Mog-like_dom_sf"/>
</dbReference>
<dbReference type="AlphaFoldDB" id="A0ABD5P8N9"/>
<dbReference type="RefSeq" id="WP_267625322.1">
    <property type="nucleotide sequence ID" value="NZ_JAODIW010000010.1"/>
</dbReference>
<dbReference type="InterPro" id="IPR001453">
    <property type="entry name" value="MoaB/Mog_dom"/>
</dbReference>
<accession>A0ABD5P8N9</accession>
<dbReference type="SUPFAM" id="SSF53218">
    <property type="entry name" value="Molybdenum cofactor biosynthesis proteins"/>
    <property type="match status" value="1"/>
</dbReference>
<dbReference type="Gene3D" id="3.40.980.10">
    <property type="entry name" value="MoaB/Mog-like domain"/>
    <property type="match status" value="1"/>
</dbReference>
<dbReference type="Pfam" id="PF00994">
    <property type="entry name" value="MoCF_biosynth"/>
    <property type="match status" value="1"/>
</dbReference>
<comment type="caution">
    <text evidence="2">The sequence shown here is derived from an EMBL/GenBank/DDBJ whole genome shotgun (WGS) entry which is preliminary data.</text>
</comment>
<dbReference type="Pfam" id="PF24102">
    <property type="entry name" value="FLAD1_M"/>
    <property type="match status" value="1"/>
</dbReference>
<dbReference type="EMBL" id="JBHSDS010000002">
    <property type="protein sequence ID" value="MFC4356871.1"/>
    <property type="molecule type" value="Genomic_DNA"/>
</dbReference>
<evidence type="ECO:0000313" key="2">
    <source>
        <dbReference type="EMBL" id="MFC4356871.1"/>
    </source>
</evidence>
<evidence type="ECO:0000259" key="1">
    <source>
        <dbReference type="SMART" id="SM00852"/>
    </source>
</evidence>
<proteinExistence type="predicted"/>
<evidence type="ECO:0000313" key="3">
    <source>
        <dbReference type="Proteomes" id="UP001595921"/>
    </source>
</evidence>
<feature type="domain" description="MoaB/Mog" evidence="1">
    <location>
        <begin position="4"/>
        <end position="176"/>
    </location>
</feature>
<keyword evidence="3" id="KW-1185">Reference proteome</keyword>
<dbReference type="PANTHER" id="PTHR13939:SF0">
    <property type="entry name" value="NMN AMIDOHYDROLASE-LIKE PROTEIN YFAY"/>
    <property type="match status" value="1"/>
</dbReference>
<name>A0ABD5P8N9_9EURY</name>
<organism evidence="2 3">
    <name type="scientific">Halobium salinum</name>
    <dbReference type="NCBI Taxonomy" id="1364940"/>
    <lineage>
        <taxon>Archaea</taxon>
        <taxon>Methanobacteriati</taxon>
        <taxon>Methanobacteriota</taxon>
        <taxon>Stenosarchaea group</taxon>
        <taxon>Halobacteria</taxon>
        <taxon>Halobacteriales</taxon>
        <taxon>Haloferacaceae</taxon>
        <taxon>Halobium</taxon>
    </lineage>
</organism>
<dbReference type="SMART" id="SM00852">
    <property type="entry name" value="MoCF_biosynth"/>
    <property type="match status" value="1"/>
</dbReference>
<dbReference type="PANTHER" id="PTHR13939">
    <property type="entry name" value="NICOTINAMIDE-NUCLEOTIDE AMIDOHYDROLASE PNCC"/>
    <property type="match status" value="1"/>
</dbReference>
<protein>
    <submittedName>
        <fullName evidence="2">Competence/damage-inducible protein A</fullName>
    </submittedName>
</protein>